<reference evidence="1 2" key="1">
    <citation type="journal article" date="2018" name="Nat. Genet.">
        <title>Extensive intraspecific gene order and gene structural variations between Mo17 and other maize genomes.</title>
        <authorList>
            <person name="Sun S."/>
            <person name="Zhou Y."/>
            <person name="Chen J."/>
            <person name="Shi J."/>
            <person name="Zhao H."/>
            <person name="Zhao H."/>
            <person name="Song W."/>
            <person name="Zhang M."/>
            <person name="Cui Y."/>
            <person name="Dong X."/>
            <person name="Liu H."/>
            <person name="Ma X."/>
            <person name="Jiao Y."/>
            <person name="Wang B."/>
            <person name="Wei X."/>
            <person name="Stein J.C."/>
            <person name="Glaubitz J.C."/>
            <person name="Lu F."/>
            <person name="Yu G."/>
            <person name="Liang C."/>
            <person name="Fengler K."/>
            <person name="Li B."/>
            <person name="Rafalski A."/>
            <person name="Schnable P.S."/>
            <person name="Ware D.H."/>
            <person name="Buckler E.S."/>
            <person name="Lai J."/>
        </authorList>
    </citation>
    <scope>NUCLEOTIDE SEQUENCE [LARGE SCALE GENOMIC DNA]</scope>
    <source>
        <strain evidence="2">cv. Missouri 17</strain>
        <tissue evidence="1">Seedling</tissue>
    </source>
</reference>
<gene>
    <name evidence="1" type="ORF">Zm00014a_036783</name>
</gene>
<evidence type="ECO:0000313" key="1">
    <source>
        <dbReference type="EMBL" id="PWZ13069.1"/>
    </source>
</evidence>
<sequence length="129" mass="14078">MFMGFPPSSIEIKLRVVPITLPEVLIHHTVHDQNQITAETGVWSYYDGAPRQTLNPSALRHFRWASMNFPQASSPFCTMQSSLSFFVSGQAQQIFFGFDPGAGDVVAGFCAESEASACTDVVFPISGTN</sequence>
<proteinExistence type="predicted"/>
<dbReference type="EMBL" id="NCVQ01000008">
    <property type="protein sequence ID" value="PWZ13069.1"/>
    <property type="molecule type" value="Genomic_DNA"/>
</dbReference>
<dbReference type="Proteomes" id="UP000251960">
    <property type="component" value="Chromosome 7"/>
</dbReference>
<comment type="caution">
    <text evidence="1">The sequence shown here is derived from an EMBL/GenBank/DDBJ whole genome shotgun (WGS) entry which is preliminary data.</text>
</comment>
<evidence type="ECO:0000313" key="2">
    <source>
        <dbReference type="Proteomes" id="UP000251960"/>
    </source>
</evidence>
<name>A0A3L6DX52_MAIZE</name>
<accession>A0A3L6DX52</accession>
<protein>
    <submittedName>
        <fullName evidence="1">Uncharacterized protein</fullName>
    </submittedName>
</protein>
<dbReference type="AlphaFoldDB" id="A0A3L6DX52"/>
<organism evidence="1 2">
    <name type="scientific">Zea mays</name>
    <name type="common">Maize</name>
    <dbReference type="NCBI Taxonomy" id="4577"/>
    <lineage>
        <taxon>Eukaryota</taxon>
        <taxon>Viridiplantae</taxon>
        <taxon>Streptophyta</taxon>
        <taxon>Embryophyta</taxon>
        <taxon>Tracheophyta</taxon>
        <taxon>Spermatophyta</taxon>
        <taxon>Magnoliopsida</taxon>
        <taxon>Liliopsida</taxon>
        <taxon>Poales</taxon>
        <taxon>Poaceae</taxon>
        <taxon>PACMAD clade</taxon>
        <taxon>Panicoideae</taxon>
        <taxon>Andropogonodae</taxon>
        <taxon>Andropogoneae</taxon>
        <taxon>Tripsacinae</taxon>
        <taxon>Zea</taxon>
    </lineage>
</organism>